<dbReference type="InterPro" id="IPR018750">
    <property type="entry name" value="DUF2306_membrane"/>
</dbReference>
<dbReference type="OrthoDB" id="4698148at2"/>
<dbReference type="AlphaFoldDB" id="A0A4U3MEK8"/>
<reference evidence="3 4" key="1">
    <citation type="submission" date="2019-04" db="EMBL/GenBank/DDBJ databases">
        <title>Herbidospora sp. NEAU-GS14.nov., a novel actinomycete isolated from soil.</title>
        <authorList>
            <person name="Han L."/>
        </authorList>
    </citation>
    <scope>NUCLEOTIDE SEQUENCE [LARGE SCALE GENOMIC DNA]</scope>
    <source>
        <strain evidence="3 4">NEAU-GS14</strain>
    </source>
</reference>
<keyword evidence="2" id="KW-0472">Membrane</keyword>
<evidence type="ECO:0000256" key="2">
    <source>
        <dbReference type="SAM" id="Phobius"/>
    </source>
</evidence>
<dbReference type="EMBL" id="SZQA01000014">
    <property type="protein sequence ID" value="TKK87808.1"/>
    <property type="molecule type" value="Genomic_DNA"/>
</dbReference>
<dbReference type="Pfam" id="PF10067">
    <property type="entry name" value="DUF2306"/>
    <property type="match status" value="1"/>
</dbReference>
<feature type="transmembrane region" description="Helical" evidence="2">
    <location>
        <begin position="133"/>
        <end position="153"/>
    </location>
</feature>
<evidence type="ECO:0000313" key="4">
    <source>
        <dbReference type="Proteomes" id="UP000308705"/>
    </source>
</evidence>
<gene>
    <name evidence="3" type="ORF">FDA94_16710</name>
</gene>
<name>A0A4U3MEK8_9ACTN</name>
<proteinExistence type="predicted"/>
<keyword evidence="4" id="KW-1185">Reference proteome</keyword>
<sequence length="223" mass="24857">MSALRRTASTGRRDSEGTPDVHDESTLHLRADGGARGRLRRRVVTAVPERRRGRRPVALNPDVALHYLYLAVHAVPGGLALALGPLQFVKRLRVRRPELHRVVGRVYLVSVVIASVAAAVNAAVTISGFPAQVAFFILVAAWLYTLAMAYWSIRRREVRLHQMWMTRNYALTFAAVTLRVYPLLGLQLYPSVGFEAIYTVAVWGSILGNVLVAEYFIVQSRQV</sequence>
<protein>
    <submittedName>
        <fullName evidence="3">DUF2306 domain-containing protein</fullName>
    </submittedName>
</protein>
<evidence type="ECO:0000313" key="3">
    <source>
        <dbReference type="EMBL" id="TKK87808.1"/>
    </source>
</evidence>
<comment type="caution">
    <text evidence="3">The sequence shown here is derived from an EMBL/GenBank/DDBJ whole genome shotgun (WGS) entry which is preliminary data.</text>
</comment>
<accession>A0A4U3MEK8</accession>
<feature type="region of interest" description="Disordered" evidence="1">
    <location>
        <begin position="1"/>
        <end position="28"/>
    </location>
</feature>
<feature type="compositionally biased region" description="Basic and acidic residues" evidence="1">
    <location>
        <begin position="11"/>
        <end position="28"/>
    </location>
</feature>
<feature type="transmembrane region" description="Helical" evidence="2">
    <location>
        <begin position="67"/>
        <end position="86"/>
    </location>
</feature>
<feature type="transmembrane region" description="Helical" evidence="2">
    <location>
        <begin position="196"/>
        <end position="218"/>
    </location>
</feature>
<feature type="transmembrane region" description="Helical" evidence="2">
    <location>
        <begin position="106"/>
        <end position="127"/>
    </location>
</feature>
<dbReference type="Proteomes" id="UP000308705">
    <property type="component" value="Unassembled WGS sequence"/>
</dbReference>
<feature type="transmembrane region" description="Helical" evidence="2">
    <location>
        <begin position="165"/>
        <end position="184"/>
    </location>
</feature>
<keyword evidence="2" id="KW-0812">Transmembrane</keyword>
<keyword evidence="2" id="KW-1133">Transmembrane helix</keyword>
<organism evidence="3 4">
    <name type="scientific">Herbidospora galbida</name>
    <dbReference type="NCBI Taxonomy" id="2575442"/>
    <lineage>
        <taxon>Bacteria</taxon>
        <taxon>Bacillati</taxon>
        <taxon>Actinomycetota</taxon>
        <taxon>Actinomycetes</taxon>
        <taxon>Streptosporangiales</taxon>
        <taxon>Streptosporangiaceae</taxon>
        <taxon>Herbidospora</taxon>
    </lineage>
</organism>
<evidence type="ECO:0000256" key="1">
    <source>
        <dbReference type="SAM" id="MobiDB-lite"/>
    </source>
</evidence>